<comment type="caution">
    <text evidence="1">The sequence shown here is derived from an EMBL/GenBank/DDBJ whole genome shotgun (WGS) entry which is preliminary data.</text>
</comment>
<dbReference type="OrthoDB" id="1426802at2759"/>
<name>A0A371HCV2_MUCPR</name>
<evidence type="ECO:0000313" key="2">
    <source>
        <dbReference type="Proteomes" id="UP000257109"/>
    </source>
</evidence>
<evidence type="ECO:0000313" key="1">
    <source>
        <dbReference type="EMBL" id="RDY00639.1"/>
    </source>
</evidence>
<dbReference type="EMBL" id="QJKJ01002946">
    <property type="protein sequence ID" value="RDY00639.1"/>
    <property type="molecule type" value="Genomic_DNA"/>
</dbReference>
<reference evidence="1" key="1">
    <citation type="submission" date="2018-05" db="EMBL/GenBank/DDBJ databases">
        <title>Draft genome of Mucuna pruriens seed.</title>
        <authorList>
            <person name="Nnadi N.E."/>
            <person name="Vos R."/>
            <person name="Hasami M.H."/>
            <person name="Devisetty U.K."/>
            <person name="Aguiy J.C."/>
        </authorList>
    </citation>
    <scope>NUCLEOTIDE SEQUENCE [LARGE SCALE GENOMIC DNA]</scope>
    <source>
        <strain evidence="1">JCA_2017</strain>
    </source>
</reference>
<dbReference type="Proteomes" id="UP000257109">
    <property type="component" value="Unassembled WGS sequence"/>
</dbReference>
<proteinExistence type="predicted"/>
<accession>A0A371HCV2</accession>
<dbReference type="PANTHER" id="PTHR37610">
    <property type="entry name" value="CCHC-TYPE DOMAIN-CONTAINING PROTEIN"/>
    <property type="match status" value="1"/>
</dbReference>
<dbReference type="PANTHER" id="PTHR37610:SF97">
    <property type="entry name" value="RETROTRANSPOSON GAG DOMAIN-CONTAINING PROTEIN"/>
    <property type="match status" value="1"/>
</dbReference>
<protein>
    <submittedName>
        <fullName evidence="1">Uncharacterized protein</fullName>
    </submittedName>
</protein>
<dbReference type="AlphaFoldDB" id="A0A371HCV2"/>
<sequence>MKTALRKKIKLGLIDGTIKKPFKHWHNTMIINSTLHDPSLHGSISHATTAKNVWLDLEECFSQTNVPCIHQL</sequence>
<organism evidence="1 2">
    <name type="scientific">Mucuna pruriens</name>
    <name type="common">Velvet bean</name>
    <name type="synonym">Dolichos pruriens</name>
    <dbReference type="NCBI Taxonomy" id="157652"/>
    <lineage>
        <taxon>Eukaryota</taxon>
        <taxon>Viridiplantae</taxon>
        <taxon>Streptophyta</taxon>
        <taxon>Embryophyta</taxon>
        <taxon>Tracheophyta</taxon>
        <taxon>Spermatophyta</taxon>
        <taxon>Magnoliopsida</taxon>
        <taxon>eudicotyledons</taxon>
        <taxon>Gunneridae</taxon>
        <taxon>Pentapetalae</taxon>
        <taxon>rosids</taxon>
        <taxon>fabids</taxon>
        <taxon>Fabales</taxon>
        <taxon>Fabaceae</taxon>
        <taxon>Papilionoideae</taxon>
        <taxon>50 kb inversion clade</taxon>
        <taxon>NPAAA clade</taxon>
        <taxon>indigoferoid/millettioid clade</taxon>
        <taxon>Phaseoleae</taxon>
        <taxon>Mucuna</taxon>
    </lineage>
</organism>
<keyword evidence="2" id="KW-1185">Reference proteome</keyword>
<gene>
    <name evidence="1" type="ORF">CR513_16161</name>
</gene>
<feature type="non-terminal residue" evidence="1">
    <location>
        <position position="1"/>
    </location>
</feature>